<evidence type="ECO:0000313" key="2">
    <source>
        <dbReference type="EMBL" id="QOY86765.1"/>
    </source>
</evidence>
<dbReference type="RefSeq" id="WP_194448434.1">
    <property type="nucleotide sequence ID" value="NZ_CP063849.1"/>
</dbReference>
<evidence type="ECO:0000313" key="3">
    <source>
        <dbReference type="Proteomes" id="UP000593892"/>
    </source>
</evidence>
<dbReference type="CDD" id="cd02440">
    <property type="entry name" value="AdoMet_MTases"/>
    <property type="match status" value="1"/>
</dbReference>
<dbReference type="Proteomes" id="UP000593892">
    <property type="component" value="Chromosome"/>
</dbReference>
<dbReference type="Pfam" id="PF08241">
    <property type="entry name" value="Methyltransf_11"/>
    <property type="match status" value="1"/>
</dbReference>
<proteinExistence type="predicted"/>
<evidence type="ECO:0000259" key="1">
    <source>
        <dbReference type="Pfam" id="PF08241"/>
    </source>
</evidence>
<reference evidence="2 3" key="1">
    <citation type="submission" date="2020-10" db="EMBL/GenBank/DDBJ databases">
        <title>Complete genome sequence of Paludibaculum fermentans P105T, a facultatively anaerobic acidobacterium capable of dissimilatory Fe(III) reduction.</title>
        <authorList>
            <person name="Dedysh S.N."/>
            <person name="Beletsky A.V."/>
            <person name="Kulichevskaya I.S."/>
            <person name="Mardanov A.V."/>
            <person name="Ravin N.V."/>
        </authorList>
    </citation>
    <scope>NUCLEOTIDE SEQUENCE [LARGE SCALE GENOMIC DNA]</scope>
    <source>
        <strain evidence="2 3">P105</strain>
    </source>
</reference>
<organism evidence="2 3">
    <name type="scientific">Paludibaculum fermentans</name>
    <dbReference type="NCBI Taxonomy" id="1473598"/>
    <lineage>
        <taxon>Bacteria</taxon>
        <taxon>Pseudomonadati</taxon>
        <taxon>Acidobacteriota</taxon>
        <taxon>Terriglobia</taxon>
        <taxon>Bryobacterales</taxon>
        <taxon>Bryobacteraceae</taxon>
        <taxon>Paludibaculum</taxon>
    </lineage>
</organism>
<dbReference type="GO" id="GO:0032259">
    <property type="term" value="P:methylation"/>
    <property type="evidence" value="ECO:0007669"/>
    <property type="project" value="UniProtKB-KW"/>
</dbReference>
<protein>
    <submittedName>
        <fullName evidence="2">Class I SAM-dependent methyltransferase</fullName>
    </submittedName>
</protein>
<sequence>MVDMDNGWQKSARAWIADMGEAGDFGRRYVLDPVMLPRALAHSPKSALDVGCGEGRFCRMLKRHGVEVTGIDPTPALLAAARKRDATGVYLEATAERLPFEDASFDLVVSYLTLIDIPDIRAAIAEMARVLKPGGSLLIANLTSFNTACAGDGWIKGSSGRRLHFPIDDYLKERSVWIDYRDIRVVNHHRPLSTYMKLLLDTGLQLTHFDEPAPIAATPPAKAASYRRVPWFLVMEWVKPV</sequence>
<dbReference type="InterPro" id="IPR013216">
    <property type="entry name" value="Methyltransf_11"/>
</dbReference>
<gene>
    <name evidence="2" type="ORF">IRI77_28870</name>
</gene>
<feature type="domain" description="Methyltransferase type 11" evidence="1">
    <location>
        <begin position="48"/>
        <end position="139"/>
    </location>
</feature>
<dbReference type="KEGG" id="pfer:IRI77_28870"/>
<dbReference type="GO" id="GO:0008757">
    <property type="term" value="F:S-adenosylmethionine-dependent methyltransferase activity"/>
    <property type="evidence" value="ECO:0007669"/>
    <property type="project" value="InterPro"/>
</dbReference>
<keyword evidence="2" id="KW-0489">Methyltransferase</keyword>
<dbReference type="EMBL" id="CP063849">
    <property type="protein sequence ID" value="QOY86765.1"/>
    <property type="molecule type" value="Genomic_DNA"/>
</dbReference>
<dbReference type="SUPFAM" id="SSF53335">
    <property type="entry name" value="S-adenosyl-L-methionine-dependent methyltransferases"/>
    <property type="match status" value="1"/>
</dbReference>
<keyword evidence="2" id="KW-0808">Transferase</keyword>
<dbReference type="PANTHER" id="PTHR43591">
    <property type="entry name" value="METHYLTRANSFERASE"/>
    <property type="match status" value="1"/>
</dbReference>
<name>A0A7S7NNB9_PALFE</name>
<dbReference type="Gene3D" id="3.40.50.150">
    <property type="entry name" value="Vaccinia Virus protein VP39"/>
    <property type="match status" value="1"/>
</dbReference>
<keyword evidence="3" id="KW-1185">Reference proteome</keyword>
<dbReference type="InterPro" id="IPR029063">
    <property type="entry name" value="SAM-dependent_MTases_sf"/>
</dbReference>
<accession>A0A7S7NNB9</accession>
<dbReference type="AlphaFoldDB" id="A0A7S7NNB9"/>